<dbReference type="InterPro" id="IPR029016">
    <property type="entry name" value="GAF-like_dom_sf"/>
</dbReference>
<dbReference type="PANTHER" id="PTHR30136">
    <property type="entry name" value="HELIX-TURN-HELIX TRANSCRIPTIONAL REGULATOR, ICLR FAMILY"/>
    <property type="match status" value="1"/>
</dbReference>
<evidence type="ECO:0000256" key="5">
    <source>
        <dbReference type="ARBA" id="ARBA00070406"/>
    </source>
</evidence>
<accession>A0A161YRL8</accession>
<gene>
    <name evidence="8" type="primary">kdgR_1</name>
    <name evidence="8" type="ORF">CLMAG_06680</name>
</gene>
<dbReference type="SMART" id="SM00346">
    <property type="entry name" value="HTH_ICLR"/>
    <property type="match status" value="1"/>
</dbReference>
<dbReference type="FunFam" id="1.10.10.10:FF:000056">
    <property type="entry name" value="IclR family transcriptional regulator"/>
    <property type="match status" value="1"/>
</dbReference>
<dbReference type="PATRIC" id="fig|1121326.3.peg.626"/>
<evidence type="ECO:0000256" key="1">
    <source>
        <dbReference type="ARBA" id="ARBA00023015"/>
    </source>
</evidence>
<dbReference type="InterPro" id="IPR036390">
    <property type="entry name" value="WH_DNA-bd_sf"/>
</dbReference>
<dbReference type="PROSITE" id="PS51077">
    <property type="entry name" value="HTH_ICLR"/>
    <property type="match status" value="1"/>
</dbReference>
<dbReference type="AlphaFoldDB" id="A0A161YRL8"/>
<dbReference type="Pfam" id="PF01614">
    <property type="entry name" value="IclR_C"/>
    <property type="match status" value="1"/>
</dbReference>
<comment type="function">
    <text evidence="4">May be an activator protein for the gylABX operon.</text>
</comment>
<evidence type="ECO:0000256" key="3">
    <source>
        <dbReference type="ARBA" id="ARBA00023163"/>
    </source>
</evidence>
<dbReference type="Gene3D" id="1.10.10.10">
    <property type="entry name" value="Winged helix-like DNA-binding domain superfamily/Winged helix DNA-binding domain"/>
    <property type="match status" value="1"/>
</dbReference>
<dbReference type="GO" id="GO:0003700">
    <property type="term" value="F:DNA-binding transcription factor activity"/>
    <property type="evidence" value="ECO:0007669"/>
    <property type="project" value="TreeGrafter"/>
</dbReference>
<evidence type="ECO:0000259" key="7">
    <source>
        <dbReference type="PROSITE" id="PS51078"/>
    </source>
</evidence>
<evidence type="ECO:0000256" key="2">
    <source>
        <dbReference type="ARBA" id="ARBA00023125"/>
    </source>
</evidence>
<dbReference type="PROSITE" id="PS51078">
    <property type="entry name" value="ICLR_ED"/>
    <property type="match status" value="1"/>
</dbReference>
<evidence type="ECO:0000313" key="8">
    <source>
        <dbReference type="EMBL" id="KZL93622.1"/>
    </source>
</evidence>
<dbReference type="Pfam" id="PF09339">
    <property type="entry name" value="HTH_IclR"/>
    <property type="match status" value="1"/>
</dbReference>
<dbReference type="InterPro" id="IPR005471">
    <property type="entry name" value="Tscrpt_reg_IclR_N"/>
</dbReference>
<reference evidence="8 9" key="1">
    <citation type="submission" date="2016-04" db="EMBL/GenBank/DDBJ databases">
        <title>Genome sequence of Clostridium magnum DSM 2767.</title>
        <authorList>
            <person name="Poehlein A."/>
            <person name="Uhlig R."/>
            <person name="Fischer R."/>
            <person name="Bahl H."/>
            <person name="Daniel R."/>
        </authorList>
    </citation>
    <scope>NUCLEOTIDE SEQUENCE [LARGE SCALE GENOMIC DNA]</scope>
    <source>
        <strain evidence="8 9">DSM 2767</strain>
    </source>
</reference>
<evidence type="ECO:0000313" key="9">
    <source>
        <dbReference type="Proteomes" id="UP000076603"/>
    </source>
</evidence>
<feature type="domain" description="IclR-ED" evidence="7">
    <location>
        <begin position="75"/>
        <end position="258"/>
    </location>
</feature>
<dbReference type="InterPro" id="IPR014757">
    <property type="entry name" value="Tscrpt_reg_IclR_C"/>
</dbReference>
<dbReference type="STRING" id="1121326.CLMAG_06680"/>
<evidence type="ECO:0000256" key="4">
    <source>
        <dbReference type="ARBA" id="ARBA00058938"/>
    </source>
</evidence>
<keyword evidence="2" id="KW-0238">DNA-binding</keyword>
<dbReference type="InterPro" id="IPR050707">
    <property type="entry name" value="HTH_MetabolicPath_Reg"/>
</dbReference>
<organism evidence="8 9">
    <name type="scientific">Clostridium magnum DSM 2767</name>
    <dbReference type="NCBI Taxonomy" id="1121326"/>
    <lineage>
        <taxon>Bacteria</taxon>
        <taxon>Bacillati</taxon>
        <taxon>Bacillota</taxon>
        <taxon>Clostridia</taxon>
        <taxon>Eubacteriales</taxon>
        <taxon>Clostridiaceae</taxon>
        <taxon>Clostridium</taxon>
    </lineage>
</organism>
<comment type="caution">
    <text evidence="8">The sequence shown here is derived from an EMBL/GenBank/DDBJ whole genome shotgun (WGS) entry which is preliminary data.</text>
</comment>
<proteinExistence type="predicted"/>
<evidence type="ECO:0000259" key="6">
    <source>
        <dbReference type="PROSITE" id="PS51077"/>
    </source>
</evidence>
<keyword evidence="3" id="KW-0804">Transcription</keyword>
<dbReference type="EMBL" id="LWAE01000001">
    <property type="protein sequence ID" value="KZL93622.1"/>
    <property type="molecule type" value="Genomic_DNA"/>
</dbReference>
<dbReference type="Gene3D" id="3.30.450.40">
    <property type="match status" value="1"/>
</dbReference>
<dbReference type="GO" id="GO:0045892">
    <property type="term" value="P:negative regulation of DNA-templated transcription"/>
    <property type="evidence" value="ECO:0007669"/>
    <property type="project" value="TreeGrafter"/>
</dbReference>
<name>A0A161YRL8_9CLOT</name>
<dbReference type="SUPFAM" id="SSF46785">
    <property type="entry name" value="Winged helix' DNA-binding domain"/>
    <property type="match status" value="1"/>
</dbReference>
<dbReference type="PANTHER" id="PTHR30136:SF7">
    <property type="entry name" value="HTH-TYPE TRANSCRIPTIONAL REGULATOR KDGR-RELATED"/>
    <property type="match status" value="1"/>
</dbReference>
<dbReference type="GO" id="GO:0003677">
    <property type="term" value="F:DNA binding"/>
    <property type="evidence" value="ECO:0007669"/>
    <property type="project" value="UniProtKB-KW"/>
</dbReference>
<keyword evidence="1" id="KW-0805">Transcription regulation</keyword>
<dbReference type="Proteomes" id="UP000076603">
    <property type="component" value="Unassembled WGS sequence"/>
</dbReference>
<dbReference type="SUPFAM" id="SSF55781">
    <property type="entry name" value="GAF domain-like"/>
    <property type="match status" value="1"/>
</dbReference>
<feature type="domain" description="HTH iclR-type" evidence="6">
    <location>
        <begin position="12"/>
        <end position="74"/>
    </location>
</feature>
<sequence length="260" mass="29317">MNKMRKSKSNLIQSVDRALQILECFSKRDKELGVTEIANRLDLHKSTTFGLLSTLESRGYLKQNLENGKYKLGIKLFEQGRLVEDDMDLRINSLPYLKELVDKYQETAHLAIRDGSEIIYIDKVEGGSAIRMYSQVGKRAPMYCTGVGKAMLAFMPEDQVDNITKDLKFTPFTGNTITDLNKLKVELNEIRRRGYCIDNEEIEVGLKCVAAPIMNYKGEVVASASIAGPASRMSDEKLQFIAKDVKEAVTKISETLGYKR</sequence>
<protein>
    <recommendedName>
        <fullName evidence="5">Glycerol operon regulatory protein</fullName>
    </recommendedName>
</protein>
<dbReference type="InterPro" id="IPR036388">
    <property type="entry name" value="WH-like_DNA-bd_sf"/>
</dbReference>
<keyword evidence="9" id="KW-1185">Reference proteome</keyword>